<organism evidence="2 3">
    <name type="scientific">Zooshikella ganghwensis</name>
    <dbReference type="NCBI Taxonomy" id="202772"/>
    <lineage>
        <taxon>Bacteria</taxon>
        <taxon>Pseudomonadati</taxon>
        <taxon>Pseudomonadota</taxon>
        <taxon>Gammaproteobacteria</taxon>
        <taxon>Oceanospirillales</taxon>
        <taxon>Zooshikellaceae</taxon>
        <taxon>Zooshikella</taxon>
    </lineage>
</organism>
<feature type="transmembrane region" description="Helical" evidence="1">
    <location>
        <begin position="77"/>
        <end position="95"/>
    </location>
</feature>
<dbReference type="Proteomes" id="UP000257039">
    <property type="component" value="Unassembled WGS sequence"/>
</dbReference>
<proteinExistence type="predicted"/>
<reference evidence="2 3" key="1">
    <citation type="submission" date="2017-04" db="EMBL/GenBank/DDBJ databases">
        <title>Draft genome sequence of Zooshikella ganghwensis VG4 isolated from Red Sea sediments.</title>
        <authorList>
            <person name="Rehman Z."/>
            <person name="Alam I."/>
            <person name="Kamau A."/>
            <person name="Bajic V."/>
            <person name="Leiknes T."/>
        </authorList>
    </citation>
    <scope>NUCLEOTIDE SEQUENCE [LARGE SCALE GENOMIC DNA]</scope>
    <source>
        <strain evidence="2 3">VG4</strain>
    </source>
</reference>
<evidence type="ECO:0008006" key="4">
    <source>
        <dbReference type="Google" id="ProtNLM"/>
    </source>
</evidence>
<dbReference type="AlphaFoldDB" id="A0A4P9VPI6"/>
<feature type="transmembrane region" description="Helical" evidence="1">
    <location>
        <begin position="101"/>
        <end position="118"/>
    </location>
</feature>
<keyword evidence="1" id="KW-0472">Membrane</keyword>
<dbReference type="InterPro" id="IPR046104">
    <property type="entry name" value="DUF6041"/>
</dbReference>
<comment type="caution">
    <text evidence="2">The sequence shown here is derived from an EMBL/GenBank/DDBJ whole genome shotgun (WGS) entry which is preliminary data.</text>
</comment>
<dbReference type="Pfam" id="PF19507">
    <property type="entry name" value="DUF6041"/>
    <property type="match status" value="1"/>
</dbReference>
<evidence type="ECO:0000313" key="2">
    <source>
        <dbReference type="EMBL" id="RDH45373.1"/>
    </source>
</evidence>
<accession>A0A4P9VPI6</accession>
<gene>
    <name evidence="2" type="ORF">B9G39_19035</name>
</gene>
<dbReference type="RefSeq" id="WP_094788344.1">
    <property type="nucleotide sequence ID" value="NZ_NDXW01000001.1"/>
</dbReference>
<keyword evidence="3" id="KW-1185">Reference proteome</keyword>
<keyword evidence="1" id="KW-0812">Transmembrane</keyword>
<evidence type="ECO:0000256" key="1">
    <source>
        <dbReference type="SAM" id="Phobius"/>
    </source>
</evidence>
<protein>
    <recommendedName>
        <fullName evidence="4">DoxX family membrane protein</fullName>
    </recommendedName>
</protein>
<name>A0A4P9VPI6_9GAMM</name>
<dbReference type="EMBL" id="NDXW01000001">
    <property type="protein sequence ID" value="RDH45373.1"/>
    <property type="molecule type" value="Genomic_DNA"/>
</dbReference>
<sequence length="138" mass="15858">MKYFKYLFGTLYLLAGIAKIFPQIEDVGVVLKNAAIANQGTFLERISNYLYTHELVITVISGLSLFLAGLTLLINRYLIASSIGQMLMLICFVTLLHRAYWQVIVMDTVFFIFAVLVLKEQLMLKKQKNIQLQRIYQS</sequence>
<evidence type="ECO:0000313" key="3">
    <source>
        <dbReference type="Proteomes" id="UP000257039"/>
    </source>
</evidence>
<keyword evidence="1" id="KW-1133">Transmembrane helix</keyword>
<feature type="transmembrane region" description="Helical" evidence="1">
    <location>
        <begin position="46"/>
        <end position="70"/>
    </location>
</feature>